<gene>
    <name evidence="1" type="ORF">AVDCRST_MAG17-2250</name>
</gene>
<dbReference type="EMBL" id="CADCVV010000184">
    <property type="protein sequence ID" value="CAA9515405.1"/>
    <property type="molecule type" value="Genomic_DNA"/>
</dbReference>
<dbReference type="GO" id="GO:0016829">
    <property type="term" value="F:lyase activity"/>
    <property type="evidence" value="ECO:0007669"/>
    <property type="project" value="InterPro"/>
</dbReference>
<dbReference type="Pfam" id="PF06314">
    <property type="entry name" value="ADC"/>
    <property type="match status" value="1"/>
</dbReference>
<dbReference type="InterPro" id="IPR010451">
    <property type="entry name" value="Acetoacetate_decarboxylase"/>
</dbReference>
<dbReference type="AlphaFoldDB" id="A0A6J4T6V1"/>
<reference evidence="1" key="1">
    <citation type="submission" date="2020-02" db="EMBL/GenBank/DDBJ databases">
        <authorList>
            <person name="Meier V. D."/>
        </authorList>
    </citation>
    <scope>NUCLEOTIDE SEQUENCE</scope>
    <source>
        <strain evidence="1">AVDCRST_MAG17</strain>
    </source>
</reference>
<dbReference type="PANTHER" id="PTHR40518:SF1">
    <property type="entry name" value="ACETOACETATE DECARBOXYLASE"/>
    <property type="match status" value="1"/>
</dbReference>
<proteinExistence type="predicted"/>
<dbReference type="Gene3D" id="2.40.400.10">
    <property type="entry name" value="Acetoacetate decarboxylase-like"/>
    <property type="match status" value="1"/>
</dbReference>
<dbReference type="SUPFAM" id="SSF160104">
    <property type="entry name" value="Acetoacetate decarboxylase-like"/>
    <property type="match status" value="1"/>
</dbReference>
<evidence type="ECO:0008006" key="2">
    <source>
        <dbReference type="Google" id="ProtNLM"/>
    </source>
</evidence>
<organism evidence="1">
    <name type="scientific">uncultured Solirubrobacterales bacterium</name>
    <dbReference type="NCBI Taxonomy" id="768556"/>
    <lineage>
        <taxon>Bacteria</taxon>
        <taxon>Bacillati</taxon>
        <taxon>Actinomycetota</taxon>
        <taxon>Thermoleophilia</taxon>
        <taxon>Solirubrobacterales</taxon>
        <taxon>environmental samples</taxon>
    </lineage>
</organism>
<name>A0A6J4T6V1_9ACTN</name>
<sequence length="224" mass="23377">MDLLAVPGIPETAVGPELLDQLPRSAPPAPWPLELRALLWAAWPTAGAARSLRPSLSQGSRVLLGGGGFVRYLDTPVGPYGEALAATLLLRGRRASVHVPFMAVDSAASVVGGRANWSLPKTLADFEGHPGADDTVSARGDGWAVRASARPLGPVLPLRAGITLTQEWPDGTIRRARGRLAGRARLAVVSVRASGGAELEAWLSSGRRLGVILEEARGTLGAPE</sequence>
<protein>
    <recommendedName>
        <fullName evidence="2">Acetoacetate decarboxylase</fullName>
    </recommendedName>
</protein>
<accession>A0A6J4T6V1</accession>
<evidence type="ECO:0000313" key="1">
    <source>
        <dbReference type="EMBL" id="CAA9515405.1"/>
    </source>
</evidence>
<dbReference type="PANTHER" id="PTHR40518">
    <property type="entry name" value="ACETOACETATE DECARBOXYLASE"/>
    <property type="match status" value="1"/>
</dbReference>
<dbReference type="InterPro" id="IPR023375">
    <property type="entry name" value="ADC_dom_sf"/>
</dbReference>